<sequence>MEVDDVQFCKQAPPIFESFNKVILDHAVGDQILGPTKNPCPSFFRTPGTGNVWNAKNWGNYPTGQRYMPKLPLNAVPRLVAVGDVHGDLIKTRQVLELAKLLGKSDSWIGGETVLVQVGDVFDRGNDELKILYLLEKLRRGAYRQGGAVHVMHGNHETLNMMGKFTYTHEDAFLKFDDWWKWWGYSNRMKEMVAGCRVPFNYHKGLPKPDEYKHKAKATELDPSKSAIVSGLNGRLMAMRPGGPVASEFLARCPAILVIGKSMFVHGGIKYSQVAGGYVVLNGHNSQVQDWIDGREGFSPPDIISCNTRDKEKDISVTWNRDYGTENSEDENIPCKDLAQILESYNLRRLIIGHTIQPKRLINSACDEHVIRIDVGMSEGCLNNPPQALEIVDDEECFVLTSTDRIPLRAADKFPPRAKIGPNPEDRVYAERKKHEMDKERSRLMGELPPSPGKTIVSPAKRRPSPEKKTNGSSSSGGGLRDLMKSVFGDDDDEED</sequence>
<dbReference type="InterPro" id="IPR029052">
    <property type="entry name" value="Metallo-depent_PP-like"/>
</dbReference>
<keyword evidence="4" id="KW-1185">Reference proteome</keyword>
<organism evidence="3 4">
    <name type="scientific">Riccia fluitans</name>
    <dbReference type="NCBI Taxonomy" id="41844"/>
    <lineage>
        <taxon>Eukaryota</taxon>
        <taxon>Viridiplantae</taxon>
        <taxon>Streptophyta</taxon>
        <taxon>Embryophyta</taxon>
        <taxon>Marchantiophyta</taxon>
        <taxon>Marchantiopsida</taxon>
        <taxon>Marchantiidae</taxon>
        <taxon>Marchantiales</taxon>
        <taxon>Ricciaceae</taxon>
        <taxon>Riccia</taxon>
    </lineage>
</organism>
<feature type="compositionally biased region" description="Basic and acidic residues" evidence="1">
    <location>
        <begin position="424"/>
        <end position="444"/>
    </location>
</feature>
<protein>
    <recommendedName>
        <fullName evidence="2">Calcineurin-like phosphoesterase domain-containing protein</fullName>
    </recommendedName>
</protein>
<dbReference type="SUPFAM" id="SSF56300">
    <property type="entry name" value="Metallo-dependent phosphatases"/>
    <property type="match status" value="1"/>
</dbReference>
<comment type="caution">
    <text evidence="3">The sequence shown here is derived from an EMBL/GenBank/DDBJ whole genome shotgun (WGS) entry which is preliminary data.</text>
</comment>
<feature type="region of interest" description="Disordered" evidence="1">
    <location>
        <begin position="413"/>
        <end position="496"/>
    </location>
</feature>
<dbReference type="Proteomes" id="UP001605036">
    <property type="component" value="Unassembled WGS sequence"/>
</dbReference>
<evidence type="ECO:0000256" key="1">
    <source>
        <dbReference type="SAM" id="MobiDB-lite"/>
    </source>
</evidence>
<name>A0ABD1ZF65_9MARC</name>
<dbReference type="AlphaFoldDB" id="A0ABD1ZF65"/>
<dbReference type="EMBL" id="JBHFFA010000001">
    <property type="protein sequence ID" value="KAL2650078.1"/>
    <property type="molecule type" value="Genomic_DNA"/>
</dbReference>
<proteinExistence type="predicted"/>
<dbReference type="Pfam" id="PF00149">
    <property type="entry name" value="Metallophos"/>
    <property type="match status" value="1"/>
</dbReference>
<feature type="domain" description="Calcineurin-like phosphoesterase" evidence="2">
    <location>
        <begin position="78"/>
        <end position="204"/>
    </location>
</feature>
<evidence type="ECO:0000313" key="3">
    <source>
        <dbReference type="EMBL" id="KAL2650078.1"/>
    </source>
</evidence>
<evidence type="ECO:0000259" key="2">
    <source>
        <dbReference type="Pfam" id="PF00149"/>
    </source>
</evidence>
<dbReference type="PANTHER" id="PTHR47680">
    <property type="entry name" value="SHEWANELLA-LIKE PROTEIN PHOSPHATASE 2"/>
    <property type="match status" value="1"/>
</dbReference>
<gene>
    <name evidence="3" type="ORF">R1flu_018206</name>
</gene>
<accession>A0ABD1ZF65</accession>
<evidence type="ECO:0000313" key="4">
    <source>
        <dbReference type="Proteomes" id="UP001605036"/>
    </source>
</evidence>
<dbReference type="PANTHER" id="PTHR47680:SF2">
    <property type="entry name" value="SHEWANELLA-LIKE PROTEIN PHOSPHATASE 2"/>
    <property type="match status" value="1"/>
</dbReference>
<dbReference type="InterPro" id="IPR004843">
    <property type="entry name" value="Calcineurin-like_PHP"/>
</dbReference>
<reference evidence="3 4" key="1">
    <citation type="submission" date="2024-09" db="EMBL/GenBank/DDBJ databases">
        <title>Chromosome-scale assembly of Riccia fluitans.</title>
        <authorList>
            <person name="Paukszto L."/>
            <person name="Sawicki J."/>
            <person name="Karawczyk K."/>
            <person name="Piernik-Szablinska J."/>
            <person name="Szczecinska M."/>
            <person name="Mazdziarz M."/>
        </authorList>
    </citation>
    <scope>NUCLEOTIDE SEQUENCE [LARGE SCALE GENOMIC DNA]</scope>
    <source>
        <strain evidence="3">Rf_01</strain>
        <tissue evidence="3">Aerial parts of the thallus</tissue>
    </source>
</reference>
<dbReference type="Gene3D" id="3.60.21.10">
    <property type="match status" value="1"/>
</dbReference>